<dbReference type="InterPro" id="IPR056291">
    <property type="entry name" value="MORN_DRC7"/>
</dbReference>
<keyword evidence="7" id="KW-0744">Spermatogenesis</keyword>
<evidence type="ECO:0000256" key="7">
    <source>
        <dbReference type="ARBA" id="ARBA00022871"/>
    </source>
</evidence>
<evidence type="ECO:0000256" key="12">
    <source>
        <dbReference type="ARBA" id="ARBA00031627"/>
    </source>
</evidence>
<dbReference type="GO" id="GO:0030154">
    <property type="term" value="P:cell differentiation"/>
    <property type="evidence" value="ECO:0007669"/>
    <property type="project" value="UniProtKB-KW"/>
</dbReference>
<evidence type="ECO:0000256" key="4">
    <source>
        <dbReference type="ARBA" id="ARBA00022490"/>
    </source>
</evidence>
<dbReference type="GO" id="GO:0031514">
    <property type="term" value="C:motile cilium"/>
    <property type="evidence" value="ECO:0007669"/>
    <property type="project" value="TreeGrafter"/>
</dbReference>
<feature type="domain" description="Dynein regulatory complex subunit 7 C-terminal" evidence="17">
    <location>
        <begin position="773"/>
        <end position="880"/>
    </location>
</feature>
<keyword evidence="8" id="KW-0175">Coiled coil</keyword>
<dbReference type="Pfam" id="PF24656">
    <property type="entry name" value="CEPT76_peptidase"/>
    <property type="match status" value="1"/>
</dbReference>
<keyword evidence="5" id="KW-0221">Differentiation</keyword>
<feature type="region of interest" description="Disordered" evidence="14">
    <location>
        <begin position="1"/>
        <end position="25"/>
    </location>
</feature>
<dbReference type="InterPro" id="IPR033551">
    <property type="entry name" value="DRC7/lobo"/>
</dbReference>
<feature type="domain" description="Dynein regulatory complex subunit 7 MORN" evidence="16">
    <location>
        <begin position="457"/>
        <end position="729"/>
    </location>
</feature>
<dbReference type="PANTHER" id="PTHR35249:SF2">
    <property type="entry name" value="DYNEIN REGULATORY COMPLEX SUBUNIT 7"/>
    <property type="match status" value="1"/>
</dbReference>
<dbReference type="InterPro" id="IPR056290">
    <property type="entry name" value="CEPT76/DRC7_peptidase-like_dom"/>
</dbReference>
<evidence type="ECO:0000256" key="10">
    <source>
        <dbReference type="ARBA" id="ARBA00023212"/>
    </source>
</evidence>
<reference evidence="18" key="1">
    <citation type="submission" date="2021-12" db="EMBL/GenBank/DDBJ databases">
        <title>Prjna785345.</title>
        <authorList>
            <person name="Rujirawat T."/>
            <person name="Krajaejun T."/>
        </authorList>
    </citation>
    <scope>NUCLEOTIDE SEQUENCE</scope>
    <source>
        <strain evidence="18">Pi057C3</strain>
    </source>
</reference>
<gene>
    <name evidence="18" type="ORF">P43SY_011348</name>
</gene>
<keyword evidence="9" id="KW-0969">Cilium</keyword>
<evidence type="ECO:0000256" key="6">
    <source>
        <dbReference type="ARBA" id="ARBA00022846"/>
    </source>
</evidence>
<evidence type="ECO:0000256" key="5">
    <source>
        <dbReference type="ARBA" id="ARBA00022782"/>
    </source>
</evidence>
<evidence type="ECO:0000256" key="3">
    <source>
        <dbReference type="ARBA" id="ARBA00021303"/>
    </source>
</evidence>
<keyword evidence="11" id="KW-0966">Cell projection</keyword>
<evidence type="ECO:0000259" key="15">
    <source>
        <dbReference type="Pfam" id="PF24656"/>
    </source>
</evidence>
<dbReference type="InterPro" id="IPR056292">
    <property type="entry name" value="DRC7_C"/>
</dbReference>
<evidence type="ECO:0000313" key="19">
    <source>
        <dbReference type="Proteomes" id="UP001209570"/>
    </source>
</evidence>
<dbReference type="Pfam" id="PF24667">
    <property type="entry name" value="MORN_DRC7"/>
    <property type="match status" value="1"/>
</dbReference>
<comment type="caution">
    <text evidence="18">The sequence shown here is derived from an EMBL/GenBank/DDBJ whole genome shotgun (WGS) entry which is preliminary data.</text>
</comment>
<dbReference type="PANTHER" id="PTHR35249">
    <property type="entry name" value="DYNEIN REGULATORY COMPLEX SUBUNIT 7"/>
    <property type="match status" value="1"/>
</dbReference>
<evidence type="ECO:0000259" key="16">
    <source>
        <dbReference type="Pfam" id="PF24667"/>
    </source>
</evidence>
<evidence type="ECO:0000256" key="8">
    <source>
        <dbReference type="ARBA" id="ARBA00023054"/>
    </source>
</evidence>
<organism evidence="18 19">
    <name type="scientific">Pythium insidiosum</name>
    <name type="common">Pythiosis disease agent</name>
    <dbReference type="NCBI Taxonomy" id="114742"/>
    <lineage>
        <taxon>Eukaryota</taxon>
        <taxon>Sar</taxon>
        <taxon>Stramenopiles</taxon>
        <taxon>Oomycota</taxon>
        <taxon>Peronosporomycetes</taxon>
        <taxon>Pythiales</taxon>
        <taxon>Pythiaceae</taxon>
        <taxon>Pythium</taxon>
    </lineage>
</organism>
<dbReference type="GO" id="GO:0048870">
    <property type="term" value="P:cell motility"/>
    <property type="evidence" value="ECO:0007669"/>
    <property type="project" value="TreeGrafter"/>
</dbReference>
<evidence type="ECO:0000256" key="1">
    <source>
        <dbReference type="ARBA" id="ARBA00004611"/>
    </source>
</evidence>
<dbReference type="GO" id="GO:0007283">
    <property type="term" value="P:spermatogenesis"/>
    <property type="evidence" value="ECO:0007669"/>
    <property type="project" value="UniProtKB-KW"/>
</dbReference>
<protein>
    <recommendedName>
        <fullName evidence="3">Dynein regulatory complex subunit 7</fullName>
    </recommendedName>
    <alternativeName>
        <fullName evidence="12">Coiled-coil domain-containing protein 135</fullName>
    </alternativeName>
    <alternativeName>
        <fullName evidence="13">Coiled-coil domain-containing protein lobo homolog</fullName>
    </alternativeName>
</protein>
<dbReference type="Pfam" id="PF24671">
    <property type="entry name" value="DRC7_C"/>
    <property type="match status" value="1"/>
</dbReference>
<keyword evidence="4" id="KW-0963">Cytoplasm</keyword>
<feature type="domain" description="CEP76/DRC7 peptidase-like" evidence="15">
    <location>
        <begin position="309"/>
        <end position="381"/>
    </location>
</feature>
<keyword evidence="6" id="KW-0282">Flagellum</keyword>
<keyword evidence="19" id="KW-1185">Reference proteome</keyword>
<dbReference type="EMBL" id="JAKCXM010000044">
    <property type="protein sequence ID" value="KAJ0405500.1"/>
    <property type="molecule type" value="Genomic_DNA"/>
</dbReference>
<comment type="subcellular location">
    <subcellularLocation>
        <location evidence="1">Cytoplasm</location>
        <location evidence="1">Cytoskeleton</location>
        <location evidence="1">Flagellum axoneme</location>
    </subcellularLocation>
</comment>
<accession>A0AAD5LPS4</accession>
<keyword evidence="10" id="KW-0206">Cytoskeleton</keyword>
<evidence type="ECO:0000256" key="11">
    <source>
        <dbReference type="ARBA" id="ARBA00023273"/>
    </source>
</evidence>
<evidence type="ECO:0000256" key="9">
    <source>
        <dbReference type="ARBA" id="ARBA00023069"/>
    </source>
</evidence>
<sequence>MVLDTRADAKSAGGAGPGGNQPEDDFEVAQNVHQMSEADAAIAARQFTMAGVVSTKQRRLEEDLETSSHLAQTASLTSNNNKELLCLEYVANFQRQFEQLFPKRQKLYLFPPNERGMIKFVCTTLRPSLLPYRDLYDAQALARFLAGVIEYEPLADPVTPPRCLPSPAFTLRWRRGDCFDLSVLLTSFLIGAGYDAYVVSGRAPRWICLLDQSRTPLPELPLEEEVRRNRERDDHQARRIHNAAAVAAEADASKGPDIQLESRTAFTSKYVAQCKEKAAQDEQAKGKRLDMYMYDDDVLDDDDPLEGRRVHAWVLVRAGKRGVADHFFIEPTTGRLYSIREAPYLAIESVWNHENYWVNMQLLYQPIATTLFDLSNPTDWEYVFLSATEKKAAQDTVEDSKSIDLSDDLKSLSTNEGDNQGDADAEDELVLDIPPSWVPKLSIDRQTYKRRFVIDAQRVTLYRRSKVEEFAENSHDQGLVLRITAYRDSSCTLPVEIREYFKNRKDKLESRRRYPMEGRFEEYFGPGRQPEALKARLEWIGHRRELHFYTSARVDGLVKREEHIQKRMAEYYEGRDDCLIFRSVTLASDKDEIDSKNPYVLPGGPTGELAIKKMKEKYGRNPSVPADEDARKKAYNVQDGNIRVHFHYATGKITAGSRTYFKAPGTPVEVIMADPGAPKPKLSVLDDELRASIQMEKDCYAAIRHSEMETQDILKIRKREEMAIVLETSFFDANDDDAEVQKKVEINEKGKDAKQEVDYLSPFLQAVHYTGGDLSKDDAHTVREMCLRNLKERLLERANIIQGRLDKENALLAKRQAAFQRSQREHDQGTDEEFERFCSETMFRIQILEQRLASHEETALQKYAEMDQRLHNDPRLRVLYR</sequence>
<dbReference type="SUPFAM" id="SSF54001">
    <property type="entry name" value="Cysteine proteinases"/>
    <property type="match status" value="1"/>
</dbReference>
<evidence type="ECO:0000259" key="17">
    <source>
        <dbReference type="Pfam" id="PF24671"/>
    </source>
</evidence>
<dbReference type="AlphaFoldDB" id="A0AAD5LPS4"/>
<proteinExistence type="inferred from homology"/>
<comment type="similarity">
    <text evidence="2">Belongs to the DRC7 family.</text>
</comment>
<evidence type="ECO:0000313" key="18">
    <source>
        <dbReference type="EMBL" id="KAJ0405500.1"/>
    </source>
</evidence>
<dbReference type="Proteomes" id="UP001209570">
    <property type="component" value="Unassembled WGS sequence"/>
</dbReference>
<name>A0AAD5LPS4_PYTIN</name>
<evidence type="ECO:0000256" key="13">
    <source>
        <dbReference type="ARBA" id="ARBA00031733"/>
    </source>
</evidence>
<evidence type="ECO:0000256" key="2">
    <source>
        <dbReference type="ARBA" id="ARBA00010738"/>
    </source>
</evidence>
<evidence type="ECO:0000256" key="14">
    <source>
        <dbReference type="SAM" id="MobiDB-lite"/>
    </source>
</evidence>
<dbReference type="InterPro" id="IPR038765">
    <property type="entry name" value="Papain-like_cys_pep_sf"/>
</dbReference>